<dbReference type="EMBL" id="CP041405">
    <property type="protein sequence ID" value="QDM42258.1"/>
    <property type="molecule type" value="Genomic_DNA"/>
</dbReference>
<evidence type="ECO:0000256" key="1">
    <source>
        <dbReference type="ARBA" id="ARBA00022448"/>
    </source>
</evidence>
<evidence type="ECO:0000256" key="3">
    <source>
        <dbReference type="ARBA" id="ARBA00022840"/>
    </source>
</evidence>
<name>A0AAJ1LEM3_PANTH</name>
<dbReference type="GeneID" id="76994587"/>
<evidence type="ECO:0000313" key="8">
    <source>
        <dbReference type="Proteomes" id="UP001209276"/>
    </source>
</evidence>
<dbReference type="EMBL" id="JAMDMM010000014">
    <property type="protein sequence ID" value="MCY9606650.1"/>
    <property type="molecule type" value="Genomic_DNA"/>
</dbReference>
<dbReference type="PANTHER" id="PTHR43582:SF2">
    <property type="entry name" value="LINEARMYCIN RESISTANCE ATP-BINDING PROTEIN LNRL"/>
    <property type="match status" value="1"/>
</dbReference>
<dbReference type="SMART" id="SM00382">
    <property type="entry name" value="AAA"/>
    <property type="match status" value="1"/>
</dbReference>
<organism evidence="6 7">
    <name type="scientific">Paenibacillus thiaminolyticus</name>
    <name type="common">Bacillus thiaminolyticus</name>
    <dbReference type="NCBI Taxonomy" id="49283"/>
    <lineage>
        <taxon>Bacteria</taxon>
        <taxon>Bacillati</taxon>
        <taxon>Bacillota</taxon>
        <taxon>Bacilli</taxon>
        <taxon>Bacillales</taxon>
        <taxon>Paenibacillaceae</taxon>
        <taxon>Paenibacillus</taxon>
    </lineage>
</organism>
<reference evidence="5 8" key="2">
    <citation type="submission" date="2022-05" db="EMBL/GenBank/DDBJ databases">
        <title>Genome Sequencing of Bee-Associated Microbes.</title>
        <authorList>
            <person name="Dunlap C."/>
        </authorList>
    </citation>
    <scope>NUCLEOTIDE SEQUENCE [LARGE SCALE GENOMIC DNA]</scope>
    <source>
        <strain evidence="5 8">NRRL B-14613</strain>
    </source>
</reference>
<dbReference type="Proteomes" id="UP000315377">
    <property type="component" value="Chromosome"/>
</dbReference>
<protein>
    <submittedName>
        <fullName evidence="6">ABC transporter ATP-binding protein</fullName>
    </submittedName>
</protein>
<dbReference type="InterPro" id="IPR027417">
    <property type="entry name" value="P-loop_NTPase"/>
</dbReference>
<evidence type="ECO:0000313" key="7">
    <source>
        <dbReference type="Proteomes" id="UP000315377"/>
    </source>
</evidence>
<dbReference type="PANTHER" id="PTHR43582">
    <property type="entry name" value="LINEARMYCIN RESISTANCE ATP-BINDING PROTEIN LNRL"/>
    <property type="match status" value="1"/>
</dbReference>
<reference evidence="6 7" key="1">
    <citation type="submission" date="2019-07" db="EMBL/GenBank/DDBJ databases">
        <title>Paenibacillus thiaminolyticus NRRL B-4156.</title>
        <authorList>
            <person name="Hehnly C."/>
            <person name="Zhang L."/>
        </authorList>
    </citation>
    <scope>NUCLEOTIDE SEQUENCE [LARGE SCALE GENOMIC DNA]</scope>
    <source>
        <strain evidence="6 7">NRRL B-4156</strain>
    </source>
</reference>
<dbReference type="PROSITE" id="PS50893">
    <property type="entry name" value="ABC_TRANSPORTER_2"/>
    <property type="match status" value="1"/>
</dbReference>
<keyword evidence="1" id="KW-0813">Transport</keyword>
<sequence length="313" mass="35062">MSQPILQVTGLEKRFNDFQALQDISFEIFPGEIVCFLGPNGAGKSTTINILAALLRYDGGEIRFQGERVEKHPVRLKESLGIVPQDIAIYENIPAEANVRFFASLYGLRGEALQRAAEEALDFVGLSGRKREKPQTFSGGMKRRLNIACAIAHKPRLIIMDEPTVGIDPQSRNHILESIKALRDEGASIIYTTHYMEEVEEIASRIIIIDHGRIIAIGTKDELKEQLEEEKLYNVEVEDASAANPDELYRIDGVKKVYVDHNRIRITTLKGIENLDKIIALLMSQGMKIINMTSAAASLEMVFLKLTGRTLRD</sequence>
<evidence type="ECO:0000313" key="5">
    <source>
        <dbReference type="EMBL" id="MCY9606650.1"/>
    </source>
</evidence>
<dbReference type="Proteomes" id="UP001209276">
    <property type="component" value="Unassembled WGS sequence"/>
</dbReference>
<dbReference type="GO" id="GO:0005524">
    <property type="term" value="F:ATP binding"/>
    <property type="evidence" value="ECO:0007669"/>
    <property type="project" value="UniProtKB-KW"/>
</dbReference>
<proteinExistence type="predicted"/>
<dbReference type="InterPro" id="IPR003593">
    <property type="entry name" value="AAA+_ATPase"/>
</dbReference>
<dbReference type="SUPFAM" id="SSF52540">
    <property type="entry name" value="P-loop containing nucleoside triphosphate hydrolases"/>
    <property type="match status" value="1"/>
</dbReference>
<keyword evidence="2" id="KW-0547">Nucleotide-binding</keyword>
<dbReference type="PROSITE" id="PS00211">
    <property type="entry name" value="ABC_TRANSPORTER_1"/>
    <property type="match status" value="1"/>
</dbReference>
<evidence type="ECO:0000313" key="6">
    <source>
        <dbReference type="EMBL" id="QDM42258.1"/>
    </source>
</evidence>
<evidence type="ECO:0000256" key="2">
    <source>
        <dbReference type="ARBA" id="ARBA00022741"/>
    </source>
</evidence>
<dbReference type="Gene3D" id="3.40.50.300">
    <property type="entry name" value="P-loop containing nucleotide triphosphate hydrolases"/>
    <property type="match status" value="1"/>
</dbReference>
<keyword evidence="3 6" id="KW-0067">ATP-binding</keyword>
<dbReference type="RefSeq" id="WP_087443735.1">
    <property type="nucleotide sequence ID" value="NZ_CABMNB010000036.1"/>
</dbReference>
<dbReference type="AlphaFoldDB" id="A0AAJ1LEM3"/>
<feature type="domain" description="ABC transporter" evidence="4">
    <location>
        <begin position="6"/>
        <end position="236"/>
    </location>
</feature>
<accession>A0AAJ1LEM3</accession>
<gene>
    <name evidence="6" type="ORF">FLT43_01080</name>
    <name evidence="5" type="ORF">M5W83_05685</name>
</gene>
<dbReference type="InterPro" id="IPR003439">
    <property type="entry name" value="ABC_transporter-like_ATP-bd"/>
</dbReference>
<dbReference type="Pfam" id="PF00005">
    <property type="entry name" value="ABC_tran"/>
    <property type="match status" value="1"/>
</dbReference>
<dbReference type="InterPro" id="IPR025302">
    <property type="entry name" value="DrrA1/2-like_C"/>
</dbReference>
<dbReference type="InterPro" id="IPR017871">
    <property type="entry name" value="ABC_transporter-like_CS"/>
</dbReference>
<dbReference type="Pfam" id="PF13732">
    <property type="entry name" value="DrrA1-3_C"/>
    <property type="match status" value="1"/>
</dbReference>
<dbReference type="GO" id="GO:0016887">
    <property type="term" value="F:ATP hydrolysis activity"/>
    <property type="evidence" value="ECO:0007669"/>
    <property type="project" value="InterPro"/>
</dbReference>
<keyword evidence="8" id="KW-1185">Reference proteome</keyword>
<evidence type="ECO:0000259" key="4">
    <source>
        <dbReference type="PROSITE" id="PS50893"/>
    </source>
</evidence>